<evidence type="ECO:0000313" key="2">
    <source>
        <dbReference type="Proteomes" id="UP000765509"/>
    </source>
</evidence>
<name>A0A9Q3JL29_9BASI</name>
<protein>
    <submittedName>
        <fullName evidence="1">Uncharacterized protein</fullName>
    </submittedName>
</protein>
<sequence>MQHTQDMPPKLPSPLLILPPTGLSSLPLTILMLLQHPQDVTEMPPPHLCPHHSLPFHTPTTYHLYTPAEPSRYSYNATTSSPRSPILLIFSTAYYPYTPILDPYGTVDFECT</sequence>
<dbReference type="AlphaFoldDB" id="A0A9Q3JL29"/>
<accession>A0A9Q3JL29</accession>
<dbReference type="Proteomes" id="UP000765509">
    <property type="component" value="Unassembled WGS sequence"/>
</dbReference>
<evidence type="ECO:0000313" key="1">
    <source>
        <dbReference type="EMBL" id="MBW0564417.1"/>
    </source>
</evidence>
<proteinExistence type="predicted"/>
<gene>
    <name evidence="1" type="ORF">O181_104132</name>
</gene>
<dbReference type="EMBL" id="AVOT02075793">
    <property type="protein sequence ID" value="MBW0564417.1"/>
    <property type="molecule type" value="Genomic_DNA"/>
</dbReference>
<reference evidence="1" key="1">
    <citation type="submission" date="2021-03" db="EMBL/GenBank/DDBJ databases">
        <title>Draft genome sequence of rust myrtle Austropuccinia psidii MF-1, a brazilian biotype.</title>
        <authorList>
            <person name="Quecine M.C."/>
            <person name="Pachon D.M.R."/>
            <person name="Bonatelli M.L."/>
            <person name="Correr F.H."/>
            <person name="Franceschini L.M."/>
            <person name="Leite T.F."/>
            <person name="Margarido G.R.A."/>
            <person name="Almeida C.A."/>
            <person name="Ferrarezi J.A."/>
            <person name="Labate C.A."/>
        </authorList>
    </citation>
    <scope>NUCLEOTIDE SEQUENCE</scope>
    <source>
        <strain evidence="1">MF-1</strain>
    </source>
</reference>
<organism evidence="1 2">
    <name type="scientific">Austropuccinia psidii MF-1</name>
    <dbReference type="NCBI Taxonomy" id="1389203"/>
    <lineage>
        <taxon>Eukaryota</taxon>
        <taxon>Fungi</taxon>
        <taxon>Dikarya</taxon>
        <taxon>Basidiomycota</taxon>
        <taxon>Pucciniomycotina</taxon>
        <taxon>Pucciniomycetes</taxon>
        <taxon>Pucciniales</taxon>
        <taxon>Sphaerophragmiaceae</taxon>
        <taxon>Austropuccinia</taxon>
    </lineage>
</organism>
<keyword evidence="2" id="KW-1185">Reference proteome</keyword>
<comment type="caution">
    <text evidence="1">The sequence shown here is derived from an EMBL/GenBank/DDBJ whole genome shotgun (WGS) entry which is preliminary data.</text>
</comment>